<dbReference type="PANTHER" id="PTHR38826">
    <property type="entry name" value="RIBONUCLEASE VAPC13"/>
    <property type="match status" value="1"/>
</dbReference>
<keyword evidence="3" id="KW-1185">Reference proteome</keyword>
<reference evidence="2 3" key="1">
    <citation type="submission" date="2019-10" db="EMBL/GenBank/DDBJ databases">
        <title>Genome Sequences from Six Type Strain Members of the Archaeal Family Sulfolobaceae: Acidianus ambivalens, Acidianus infernus, Metallosphaera prunae, Stygiolobus azoricus, Sulfolobus metallicus, and Sulfurisphaera ohwakuensis.</title>
        <authorList>
            <person name="Counts J.A."/>
            <person name="Kelly R.M."/>
        </authorList>
    </citation>
    <scope>NUCLEOTIDE SEQUENCE [LARGE SCALE GENOMIC DNA]</scope>
    <source>
        <strain evidence="2 3">DSM 3191</strain>
    </source>
</reference>
<dbReference type="OrthoDB" id="41298at2157"/>
<evidence type="ECO:0000313" key="3">
    <source>
        <dbReference type="Proteomes" id="UP000440125"/>
    </source>
</evidence>
<comment type="caution">
    <text evidence="2">The sequence shown here is derived from an EMBL/GenBank/DDBJ whole genome shotgun (WGS) entry which is preliminary data.</text>
</comment>
<dbReference type="InterPro" id="IPR002716">
    <property type="entry name" value="PIN_dom"/>
</dbReference>
<sequence length="128" mass="14961">MIDSNVFIYVLFSDPLYGERAKELLRTAEGGEVYSSTLVISQVLAHLERRKKVEAIPIFIDYLKQSGIKIIETTWEDFINAIRTLQSSKLSYKLWDDTIIFSQMKRLGIDVIYSNDKDFDLFPIKREF</sequence>
<name>A0A6A9QLZ3_ACIIN</name>
<proteinExistence type="predicted"/>
<dbReference type="Gene3D" id="3.40.50.1010">
    <property type="entry name" value="5'-nuclease"/>
    <property type="match status" value="1"/>
</dbReference>
<accession>A0A6A9QLZ3</accession>
<gene>
    <name evidence="2" type="ORF">D1867_06725</name>
</gene>
<feature type="domain" description="PIN" evidence="1">
    <location>
        <begin position="1"/>
        <end position="120"/>
    </location>
</feature>
<dbReference type="SUPFAM" id="SSF88723">
    <property type="entry name" value="PIN domain-like"/>
    <property type="match status" value="1"/>
</dbReference>
<dbReference type="InterPro" id="IPR052106">
    <property type="entry name" value="PINc/VapC_TA"/>
</dbReference>
<dbReference type="InterPro" id="IPR029060">
    <property type="entry name" value="PIN-like_dom_sf"/>
</dbReference>
<dbReference type="AlphaFoldDB" id="A0A6A9QLZ3"/>
<protein>
    <submittedName>
        <fullName evidence="2">PIN domain-containing protein</fullName>
    </submittedName>
</protein>
<organism evidence="2 3">
    <name type="scientific">Acidianus infernus</name>
    <dbReference type="NCBI Taxonomy" id="12915"/>
    <lineage>
        <taxon>Archaea</taxon>
        <taxon>Thermoproteota</taxon>
        <taxon>Thermoprotei</taxon>
        <taxon>Sulfolobales</taxon>
        <taxon>Sulfolobaceae</taxon>
        <taxon>Acidianus</taxon>
    </lineage>
</organism>
<dbReference type="Pfam" id="PF01850">
    <property type="entry name" value="PIN"/>
    <property type="match status" value="1"/>
</dbReference>
<evidence type="ECO:0000313" key="2">
    <source>
        <dbReference type="EMBL" id="MUM64938.1"/>
    </source>
</evidence>
<dbReference type="PANTHER" id="PTHR38826:SF5">
    <property type="entry name" value="RIBONUCLEASE VAPC13"/>
    <property type="match status" value="1"/>
</dbReference>
<evidence type="ECO:0000259" key="1">
    <source>
        <dbReference type="Pfam" id="PF01850"/>
    </source>
</evidence>
<dbReference type="Proteomes" id="UP000440125">
    <property type="component" value="Unassembled WGS sequence"/>
</dbReference>
<dbReference type="CDD" id="cd09854">
    <property type="entry name" value="PIN_VapC-like"/>
    <property type="match status" value="1"/>
</dbReference>
<dbReference type="RefSeq" id="WP_155864416.1">
    <property type="nucleotide sequence ID" value="NZ_WFIY01000004.1"/>
</dbReference>
<dbReference type="EMBL" id="WFIY01000004">
    <property type="protein sequence ID" value="MUM64938.1"/>
    <property type="molecule type" value="Genomic_DNA"/>
</dbReference>